<dbReference type="OrthoDB" id="430051at2759"/>
<feature type="compositionally biased region" description="Pro residues" evidence="5">
    <location>
        <begin position="105"/>
        <end position="114"/>
    </location>
</feature>
<feature type="region of interest" description="Disordered" evidence="5">
    <location>
        <begin position="101"/>
        <end position="187"/>
    </location>
</feature>
<dbReference type="AlphaFoldDB" id="A0A3N4HR94"/>
<accession>A0A3N4HR94</accession>
<evidence type="ECO:0000313" key="7">
    <source>
        <dbReference type="EMBL" id="RPA74571.1"/>
    </source>
</evidence>
<feature type="compositionally biased region" description="Polar residues" evidence="5">
    <location>
        <begin position="152"/>
        <end position="161"/>
    </location>
</feature>
<name>A0A3N4HR94_ASCIM</name>
<reference evidence="7 8" key="1">
    <citation type="journal article" date="2018" name="Nat. Ecol. Evol.">
        <title>Pezizomycetes genomes reveal the molecular basis of ectomycorrhizal truffle lifestyle.</title>
        <authorList>
            <person name="Murat C."/>
            <person name="Payen T."/>
            <person name="Noel B."/>
            <person name="Kuo A."/>
            <person name="Morin E."/>
            <person name="Chen J."/>
            <person name="Kohler A."/>
            <person name="Krizsan K."/>
            <person name="Balestrini R."/>
            <person name="Da Silva C."/>
            <person name="Montanini B."/>
            <person name="Hainaut M."/>
            <person name="Levati E."/>
            <person name="Barry K.W."/>
            <person name="Belfiori B."/>
            <person name="Cichocki N."/>
            <person name="Clum A."/>
            <person name="Dockter R.B."/>
            <person name="Fauchery L."/>
            <person name="Guy J."/>
            <person name="Iotti M."/>
            <person name="Le Tacon F."/>
            <person name="Lindquist E.A."/>
            <person name="Lipzen A."/>
            <person name="Malagnac F."/>
            <person name="Mello A."/>
            <person name="Molinier V."/>
            <person name="Miyauchi S."/>
            <person name="Poulain J."/>
            <person name="Riccioni C."/>
            <person name="Rubini A."/>
            <person name="Sitrit Y."/>
            <person name="Splivallo R."/>
            <person name="Traeger S."/>
            <person name="Wang M."/>
            <person name="Zifcakova L."/>
            <person name="Wipf D."/>
            <person name="Zambonelli A."/>
            <person name="Paolocci F."/>
            <person name="Nowrousian M."/>
            <person name="Ottonello S."/>
            <person name="Baldrian P."/>
            <person name="Spatafora J.W."/>
            <person name="Henrissat B."/>
            <person name="Nagy L.G."/>
            <person name="Aury J.M."/>
            <person name="Wincker P."/>
            <person name="Grigoriev I.V."/>
            <person name="Bonfante P."/>
            <person name="Martin F.M."/>
        </authorList>
    </citation>
    <scope>NUCLEOTIDE SEQUENCE [LARGE SCALE GENOMIC DNA]</scope>
    <source>
        <strain evidence="7 8">RN42</strain>
    </source>
</reference>
<proteinExistence type="predicted"/>
<keyword evidence="2 4" id="KW-0863">Zinc-finger</keyword>
<feature type="domain" description="GRF-type" evidence="6">
    <location>
        <begin position="46"/>
        <end position="92"/>
    </location>
</feature>
<gene>
    <name evidence="7" type="ORF">BJ508DRAFT_332918</name>
</gene>
<protein>
    <recommendedName>
        <fullName evidence="6">GRF-type domain-containing protein</fullName>
    </recommendedName>
</protein>
<dbReference type="EMBL" id="ML119786">
    <property type="protein sequence ID" value="RPA74571.1"/>
    <property type="molecule type" value="Genomic_DNA"/>
</dbReference>
<evidence type="ECO:0000313" key="8">
    <source>
        <dbReference type="Proteomes" id="UP000275078"/>
    </source>
</evidence>
<evidence type="ECO:0000256" key="1">
    <source>
        <dbReference type="ARBA" id="ARBA00022723"/>
    </source>
</evidence>
<keyword evidence="8" id="KW-1185">Reference proteome</keyword>
<keyword evidence="3" id="KW-0862">Zinc</keyword>
<evidence type="ECO:0000256" key="2">
    <source>
        <dbReference type="ARBA" id="ARBA00022771"/>
    </source>
</evidence>
<evidence type="ECO:0000259" key="6">
    <source>
        <dbReference type="PROSITE" id="PS51999"/>
    </source>
</evidence>
<dbReference type="InterPro" id="IPR010666">
    <property type="entry name" value="Znf_GRF"/>
</dbReference>
<dbReference type="STRING" id="1160509.A0A3N4HR94"/>
<evidence type="ECO:0000256" key="4">
    <source>
        <dbReference type="PROSITE-ProRule" id="PRU01343"/>
    </source>
</evidence>
<organism evidence="7 8">
    <name type="scientific">Ascobolus immersus RN42</name>
    <dbReference type="NCBI Taxonomy" id="1160509"/>
    <lineage>
        <taxon>Eukaryota</taxon>
        <taxon>Fungi</taxon>
        <taxon>Dikarya</taxon>
        <taxon>Ascomycota</taxon>
        <taxon>Pezizomycotina</taxon>
        <taxon>Pezizomycetes</taxon>
        <taxon>Pezizales</taxon>
        <taxon>Ascobolaceae</taxon>
        <taxon>Ascobolus</taxon>
    </lineage>
</organism>
<dbReference type="GO" id="GO:0008270">
    <property type="term" value="F:zinc ion binding"/>
    <property type="evidence" value="ECO:0007669"/>
    <property type="project" value="UniProtKB-KW"/>
</dbReference>
<evidence type="ECO:0000256" key="5">
    <source>
        <dbReference type="SAM" id="MobiDB-lite"/>
    </source>
</evidence>
<evidence type="ECO:0000256" key="3">
    <source>
        <dbReference type="ARBA" id="ARBA00022833"/>
    </source>
</evidence>
<sequence>MSLPSSSRAYADEDLARSDDYYRSLEPVPVTSNNNGGVFINGTWYCDCNPDPQPAVLKTVTKKAPTRGRQFWGCPRWREANTCDFFLWKDVADLRVQEHYKKGTPYPPHPPSTPSRPSTLLPTAKPATVGKGKKAVKTSLRTRSPPRSPSPDSATQPSVESVRQLATPGATPWSGRGGPMQVMDPVRSSQDDSLSLSIRDLSISSNNRHGLTLTVGTASASACCIADGVDHGIHSGGGYVGRHLRAEHLHSLDTVYSINTQPSTAFKQKLQVMSATKSADDESNVHERRETVPSTVWDELEFPDLELPYRDTPEFYAQLSSSYISAATHEAITAHTKTLPKYQHDRD</sequence>
<dbReference type="Proteomes" id="UP000275078">
    <property type="component" value="Unassembled WGS sequence"/>
</dbReference>
<dbReference type="Pfam" id="PF06839">
    <property type="entry name" value="Zn_ribbon_GRF"/>
    <property type="match status" value="1"/>
</dbReference>
<dbReference type="PROSITE" id="PS51999">
    <property type="entry name" value="ZF_GRF"/>
    <property type="match status" value="1"/>
</dbReference>
<keyword evidence="1" id="KW-0479">Metal-binding</keyword>